<keyword evidence="2" id="KW-1185">Reference proteome</keyword>
<dbReference type="RefSeq" id="WP_166952049.1">
    <property type="nucleotide sequence ID" value="NZ_CP077072.1"/>
</dbReference>
<accession>A0A7X5UDX5</accession>
<gene>
    <name evidence="1" type="ORF">HBF25_20190</name>
</gene>
<evidence type="ECO:0000313" key="1">
    <source>
        <dbReference type="EMBL" id="NII08713.1"/>
    </source>
</evidence>
<dbReference type="EMBL" id="JAARLZ010000014">
    <property type="protein sequence ID" value="NII08713.1"/>
    <property type="molecule type" value="Genomic_DNA"/>
</dbReference>
<name>A0A7X5UDX5_9GAMM</name>
<organism evidence="1 2">
    <name type="scientific">Luteibacter anthropi</name>
    <dbReference type="NCBI Taxonomy" id="564369"/>
    <lineage>
        <taxon>Bacteria</taxon>
        <taxon>Pseudomonadati</taxon>
        <taxon>Pseudomonadota</taxon>
        <taxon>Gammaproteobacteria</taxon>
        <taxon>Lysobacterales</taxon>
        <taxon>Rhodanobacteraceae</taxon>
        <taxon>Luteibacter</taxon>
    </lineage>
</organism>
<reference evidence="1 2" key="1">
    <citation type="submission" date="2020-03" db="EMBL/GenBank/DDBJ databases">
        <authorList>
            <person name="Lai Q."/>
        </authorList>
    </citation>
    <scope>NUCLEOTIDE SEQUENCE [LARGE SCALE GENOMIC DNA]</scope>
    <source>
        <strain evidence="1 2">CCUG 25036</strain>
    </source>
</reference>
<sequence length="115" mass="12690">MTHDAEQRRSPRKRVTSPITVTDAMTGVELGQLCDLSVGGLMLLGVGDTAPGAVRQVRFSLPALRERERTLEVGIHELWREQASSATQCWSGHRIVAIVDAHLHLIEEWIGPQAD</sequence>
<dbReference type="AlphaFoldDB" id="A0A7X5UDX5"/>
<proteinExistence type="predicted"/>
<protein>
    <submittedName>
        <fullName evidence="1">PilZ domain-containing protein</fullName>
    </submittedName>
</protein>
<comment type="caution">
    <text evidence="1">The sequence shown here is derived from an EMBL/GenBank/DDBJ whole genome shotgun (WGS) entry which is preliminary data.</text>
</comment>
<dbReference type="Proteomes" id="UP000490980">
    <property type="component" value="Unassembled WGS sequence"/>
</dbReference>
<evidence type="ECO:0000313" key="2">
    <source>
        <dbReference type="Proteomes" id="UP000490980"/>
    </source>
</evidence>